<dbReference type="STRING" id="334426.A0A0R3PVZ0"/>
<name>A0A0R3PVZ0_ANGCS</name>
<keyword evidence="1" id="KW-1133">Transmembrane helix</keyword>
<evidence type="ECO:0000256" key="1">
    <source>
        <dbReference type="SAM" id="Phobius"/>
    </source>
</evidence>
<evidence type="ECO:0000313" key="5">
    <source>
        <dbReference type="WBParaSite" id="ACOC_0001025601-mRNA-1"/>
    </source>
</evidence>
<feature type="transmembrane region" description="Helical" evidence="1">
    <location>
        <begin position="87"/>
        <end position="107"/>
    </location>
</feature>
<dbReference type="WBParaSite" id="ACOC_0001025601-mRNA-1">
    <property type="protein sequence ID" value="ACOC_0001025601-mRNA-1"/>
    <property type="gene ID" value="ACOC_0001025601"/>
</dbReference>
<keyword evidence="4" id="KW-1185">Reference proteome</keyword>
<feature type="domain" description="SET" evidence="2">
    <location>
        <begin position="167"/>
        <end position="262"/>
    </location>
</feature>
<reference evidence="3 4" key="2">
    <citation type="submission" date="2018-11" db="EMBL/GenBank/DDBJ databases">
        <authorList>
            <consortium name="Pathogen Informatics"/>
        </authorList>
    </citation>
    <scope>NUCLEOTIDE SEQUENCE [LARGE SCALE GENOMIC DNA]</scope>
    <source>
        <strain evidence="3 4">Costa Rica</strain>
    </source>
</reference>
<dbReference type="PROSITE" id="PS50280">
    <property type="entry name" value="SET"/>
    <property type="match status" value="1"/>
</dbReference>
<dbReference type="Proteomes" id="UP000267027">
    <property type="component" value="Unassembled WGS sequence"/>
</dbReference>
<proteinExistence type="predicted"/>
<gene>
    <name evidence="3" type="ORF">ACOC_LOCUS10257</name>
</gene>
<evidence type="ECO:0000313" key="3">
    <source>
        <dbReference type="EMBL" id="VDM61842.1"/>
    </source>
</evidence>
<dbReference type="Gene3D" id="2.170.270.10">
    <property type="entry name" value="SET domain"/>
    <property type="match status" value="2"/>
</dbReference>
<dbReference type="OrthoDB" id="40579at2759"/>
<keyword evidence="1" id="KW-0812">Transmembrane</keyword>
<dbReference type="InterPro" id="IPR001214">
    <property type="entry name" value="SET_dom"/>
</dbReference>
<evidence type="ECO:0000259" key="2">
    <source>
        <dbReference type="PROSITE" id="PS50280"/>
    </source>
</evidence>
<sequence length="292" mass="33629">MHSNSFHFTIVAYTLYIYIFVTICINACICILGWPALARRSQHIFCFSEFCWFNHCIPWSPRISQTKVCCRPSPPEAVTALVDQRDATIYICIYTCIYLYMCIKAFLNFTFDNCDSIVVKFADCDRCNCYYRASCKEHPLFWVKDREPVSSCCIFLVFISFQNTAPAFISIKTSSIPNAGLGAFAEACIPKSLYSQIFPKVCSDGPHFMDGSNTQYSNWMRYINSSRHDKEQNLLAFQYCGGVYYRVIRPIKMKEELLVWYGKKFGKSLGVFTTLRSLKRPSTPANKNPFIL</sequence>
<dbReference type="SUPFAM" id="SSF82199">
    <property type="entry name" value="SET domain"/>
    <property type="match status" value="1"/>
</dbReference>
<dbReference type="InterPro" id="IPR046341">
    <property type="entry name" value="SET_dom_sf"/>
</dbReference>
<dbReference type="AlphaFoldDB" id="A0A0R3PVZ0"/>
<dbReference type="EMBL" id="UYYA01004436">
    <property type="protein sequence ID" value="VDM61842.1"/>
    <property type="molecule type" value="Genomic_DNA"/>
</dbReference>
<organism evidence="5">
    <name type="scientific">Angiostrongylus costaricensis</name>
    <name type="common">Nematode worm</name>
    <dbReference type="NCBI Taxonomy" id="334426"/>
    <lineage>
        <taxon>Eukaryota</taxon>
        <taxon>Metazoa</taxon>
        <taxon>Ecdysozoa</taxon>
        <taxon>Nematoda</taxon>
        <taxon>Chromadorea</taxon>
        <taxon>Rhabditida</taxon>
        <taxon>Rhabditina</taxon>
        <taxon>Rhabditomorpha</taxon>
        <taxon>Strongyloidea</taxon>
        <taxon>Metastrongylidae</taxon>
        <taxon>Angiostrongylus</taxon>
    </lineage>
</organism>
<feature type="transmembrane region" description="Helical" evidence="1">
    <location>
        <begin position="15"/>
        <end position="37"/>
    </location>
</feature>
<dbReference type="Pfam" id="PF21549">
    <property type="entry name" value="PRDM2_PR"/>
    <property type="match status" value="1"/>
</dbReference>
<accession>A0A0R3PVZ0</accession>
<protein>
    <submittedName>
        <fullName evidence="5">SET domain-containing protein</fullName>
    </submittedName>
</protein>
<evidence type="ECO:0000313" key="4">
    <source>
        <dbReference type="Proteomes" id="UP000267027"/>
    </source>
</evidence>
<keyword evidence="1" id="KW-0472">Membrane</keyword>
<reference evidence="5" key="1">
    <citation type="submission" date="2017-02" db="UniProtKB">
        <authorList>
            <consortium name="WormBaseParasite"/>
        </authorList>
    </citation>
    <scope>IDENTIFICATION</scope>
</reference>